<reference evidence="2" key="1">
    <citation type="submission" date="2022-11" db="UniProtKB">
        <authorList>
            <consortium name="WormBaseParasite"/>
        </authorList>
    </citation>
    <scope>IDENTIFICATION</scope>
</reference>
<name>A0AC34QCS5_9BILA</name>
<evidence type="ECO:0000313" key="2">
    <source>
        <dbReference type="WBParaSite" id="JU765_v2.g15043.t1"/>
    </source>
</evidence>
<proteinExistence type="predicted"/>
<dbReference type="WBParaSite" id="JU765_v2.g15043.t1">
    <property type="protein sequence ID" value="JU765_v2.g15043.t1"/>
    <property type="gene ID" value="JU765_v2.g15043"/>
</dbReference>
<sequence>MSAKIDPQLIKIKLLGFAEKLQHCKPEFQYAIGALLVGFILTLITPLYDFFSLTPSHIFTFQLWKLATFSFFEPNLLVLLYNFVVAYQFFYLIEPVWGHAESIKFAAIVQLITPLCIALIAIFEFAFFQSFNFYYYGILNGLSPLAVGILVAVKQFLPDTVVVATPFGRIKNNHLPGCSLAGSFILWIFGFVRGAVIFQIAFGIQVAWCYLRFYQIQSDTHEFGDHSEHFAWATLFPRRTQPVAVTVGKAVYRTLVKLKICKHVEYTGFEQFEPVDVVFPTPESRDAERRRQKALRDLNERLGRTKANNSPGDMLQMDVVAPDVVVVPNSARPASAIADSAEFVPIQHSQSFNELKSGSGTNY</sequence>
<evidence type="ECO:0000313" key="1">
    <source>
        <dbReference type="Proteomes" id="UP000887576"/>
    </source>
</evidence>
<dbReference type="Proteomes" id="UP000887576">
    <property type="component" value="Unplaced"/>
</dbReference>
<protein>
    <submittedName>
        <fullName evidence="2">Uncharacterized protein</fullName>
    </submittedName>
</protein>
<accession>A0AC34QCS5</accession>
<organism evidence="1 2">
    <name type="scientific">Panagrolaimus sp. JU765</name>
    <dbReference type="NCBI Taxonomy" id="591449"/>
    <lineage>
        <taxon>Eukaryota</taxon>
        <taxon>Metazoa</taxon>
        <taxon>Ecdysozoa</taxon>
        <taxon>Nematoda</taxon>
        <taxon>Chromadorea</taxon>
        <taxon>Rhabditida</taxon>
        <taxon>Tylenchina</taxon>
        <taxon>Panagrolaimomorpha</taxon>
        <taxon>Panagrolaimoidea</taxon>
        <taxon>Panagrolaimidae</taxon>
        <taxon>Panagrolaimus</taxon>
    </lineage>
</organism>